<keyword evidence="3" id="KW-1185">Reference proteome</keyword>
<gene>
    <name evidence="2" type="ORF">Q5H94_05345</name>
</gene>
<evidence type="ECO:0000313" key="3">
    <source>
        <dbReference type="Proteomes" id="UP001176468"/>
    </source>
</evidence>
<evidence type="ECO:0000259" key="1">
    <source>
        <dbReference type="Pfam" id="PF12281"/>
    </source>
</evidence>
<accession>A0ABT8ZWV1</accession>
<feature type="domain" description="Nucleotidyltransferase-like" evidence="1">
    <location>
        <begin position="116"/>
        <end position="304"/>
    </location>
</feature>
<dbReference type="InterPro" id="IPR058575">
    <property type="entry name" value="NTP_transf_8_dom"/>
</dbReference>
<evidence type="ECO:0000313" key="2">
    <source>
        <dbReference type="EMBL" id="MDO7841743.1"/>
    </source>
</evidence>
<dbReference type="EMBL" id="JAUQSZ010000003">
    <property type="protein sequence ID" value="MDO7841743.1"/>
    <property type="molecule type" value="Genomic_DNA"/>
</dbReference>
<organism evidence="2 3">
    <name type="scientific">Sphingomonas immobilis</name>
    <dbReference type="NCBI Taxonomy" id="3063997"/>
    <lineage>
        <taxon>Bacteria</taxon>
        <taxon>Pseudomonadati</taxon>
        <taxon>Pseudomonadota</taxon>
        <taxon>Alphaproteobacteria</taxon>
        <taxon>Sphingomonadales</taxon>
        <taxon>Sphingomonadaceae</taxon>
        <taxon>Sphingomonas</taxon>
    </lineage>
</organism>
<reference evidence="2" key="1">
    <citation type="submission" date="2023-07" db="EMBL/GenBank/DDBJ databases">
        <authorList>
            <person name="Kim M.K."/>
        </authorList>
    </citation>
    <scope>NUCLEOTIDE SEQUENCE</scope>
    <source>
        <strain evidence="2">CA1-15</strain>
    </source>
</reference>
<dbReference type="Pfam" id="PF12281">
    <property type="entry name" value="NTP_transf_8"/>
    <property type="match status" value="1"/>
</dbReference>
<name>A0ABT8ZWV1_9SPHN</name>
<proteinExistence type="predicted"/>
<sequence length="334" mass="37417">MMRTVTPFTEEQARLLVNLHQRYDAWMSAEQTLHQMPYDLRRKEVAGKAYLYEIHDRGGNGKSLGPWSAAQEARFGAYRAAKADAKLRRDGAAGTLAESARLYRALRLPMLASAAGPILREADRRSLLGSDLLVIGTNATTAYAIEANGFIRQLPDETEDLDLAWAAEREAEDQRVWDLLKTVDPTFTVNTERTFQARNAKAYEVEILVAPSRAGTMARADRPRPVPLPEQEWLLLGTPVSHVVVCRDGSPARIIAPDPRWFALQKLWMAEQKKRNPQKRPKDHKQGMLLLDAVAEAMPQYPLDAGFEAQLPGELAPFFAAWSAQRPPPVLPSW</sequence>
<comment type="caution">
    <text evidence="2">The sequence shown here is derived from an EMBL/GenBank/DDBJ whole genome shotgun (WGS) entry which is preliminary data.</text>
</comment>
<dbReference type="Proteomes" id="UP001176468">
    <property type="component" value="Unassembled WGS sequence"/>
</dbReference>
<protein>
    <submittedName>
        <fullName evidence="2">GSU2403 family nucleotidyltransferase fold protein</fullName>
    </submittedName>
</protein>